<protein>
    <submittedName>
        <fullName evidence="1">Uncharacterized protein</fullName>
    </submittedName>
</protein>
<evidence type="ECO:0000313" key="1">
    <source>
        <dbReference type="EMBL" id="KAJ0083784.1"/>
    </source>
</evidence>
<accession>A0ACC1A8Z0</accession>
<reference evidence="2" key="1">
    <citation type="journal article" date="2023" name="G3 (Bethesda)">
        <title>Genome assembly and association tests identify interacting loci associated with vigor, precocity, and sex in interspecific pistachio rootstocks.</title>
        <authorList>
            <person name="Palmer W."/>
            <person name="Jacygrad E."/>
            <person name="Sagayaradj S."/>
            <person name="Cavanaugh K."/>
            <person name="Han R."/>
            <person name="Bertier L."/>
            <person name="Beede B."/>
            <person name="Kafkas S."/>
            <person name="Golino D."/>
            <person name="Preece J."/>
            <person name="Michelmore R."/>
        </authorList>
    </citation>
    <scope>NUCLEOTIDE SEQUENCE [LARGE SCALE GENOMIC DNA]</scope>
</reference>
<keyword evidence="2" id="KW-1185">Reference proteome</keyword>
<dbReference type="EMBL" id="CM047907">
    <property type="protein sequence ID" value="KAJ0083784.1"/>
    <property type="molecule type" value="Genomic_DNA"/>
</dbReference>
<organism evidence="1 2">
    <name type="scientific">Pistacia atlantica</name>
    <dbReference type="NCBI Taxonomy" id="434234"/>
    <lineage>
        <taxon>Eukaryota</taxon>
        <taxon>Viridiplantae</taxon>
        <taxon>Streptophyta</taxon>
        <taxon>Embryophyta</taxon>
        <taxon>Tracheophyta</taxon>
        <taxon>Spermatophyta</taxon>
        <taxon>Magnoliopsida</taxon>
        <taxon>eudicotyledons</taxon>
        <taxon>Gunneridae</taxon>
        <taxon>Pentapetalae</taxon>
        <taxon>rosids</taxon>
        <taxon>malvids</taxon>
        <taxon>Sapindales</taxon>
        <taxon>Anacardiaceae</taxon>
        <taxon>Pistacia</taxon>
    </lineage>
</organism>
<evidence type="ECO:0000313" key="2">
    <source>
        <dbReference type="Proteomes" id="UP001164250"/>
    </source>
</evidence>
<name>A0ACC1A8Z0_9ROSI</name>
<dbReference type="Proteomes" id="UP001164250">
    <property type="component" value="Chromosome 11"/>
</dbReference>
<proteinExistence type="predicted"/>
<sequence length="835" mass="93266">MLLLVLTTSSLMENMAAMVDVRADDLSKPFTDGVIYRFPLICKKIHRAHTVGIFYGESPLQYSFTLIMLEVIFVVFTTWILRFLLKPLKQPRIISEIIGGVIIGPSVLGRNKNFSEKIFPEDAQYVLRNIAIMGFMYFLFLAGVRMDLTLIKRSGKREVYISLFGFIVPTMTMTIVAFLTRKWMDPDLAKTSSIIAISSAIAVTSFPVLYPVLKDLNLLCSEVGRIAMSLSVVSAVIGLNGIVAFEAVKQGEGEGLDALWFLLSLIILLTFIFTVIQRVMTWIVDRTPEGKPVNQGLVVGILLGVMIMGFLTDMFGMAIANGSFWLGLVIPDGPPLGATLIERTETIVLEFLMPFSFALVGLYTNVYVMADMGWTSLVPLLAMALTGYVAKIVGTLLTCLYFEMPFRDGLTLGLMVSLRGQVELLLFIHWLDKKLIQIPHFTLLVFTTIAITAVATPLINFLYDPSRPYMVNQRRTIQHHPPNAELRLVVCVYEQDTVAGLINLLEVSYPTLSSPFSVYALHLVDLMGRAVPVFLDYENEHDPAKYTHQDTILDALKLYQESRSTAEIKFHTFTTMAPMRSMYQDICELAMENKASIIILPFHNDCPGNVGGTEVIHSREVHSVNLEVLDHAPCSVGILVDKNKSFRNPFAGCSMSRPQSYSIHHYVILFLGGADAREALAFADRMAGNPEVTLTVIRFLSHYHEDDEMEKKLDDGVVTWFWVKNEGNTRVIYREVVVRNGAETVATVQTLNDDTYYDLWIVGRKQGINPVLLEGLENWSENHELGVIGDYIASSDFGGTASVLVVHQQILRDQGTTTTTATSKKFVCTSVLSQF</sequence>
<gene>
    <name evidence="1" type="ORF">Patl1_31001</name>
</gene>
<comment type="caution">
    <text evidence="1">The sequence shown here is derived from an EMBL/GenBank/DDBJ whole genome shotgun (WGS) entry which is preliminary data.</text>
</comment>